<keyword evidence="7" id="KW-0653">Protein transport</keyword>
<dbReference type="AlphaFoldDB" id="A0A238J841"/>
<dbReference type="InterPro" id="IPR013356">
    <property type="entry name" value="T2SS_GspD"/>
</dbReference>
<accession>A0A238J841</accession>
<evidence type="ECO:0000313" key="15">
    <source>
        <dbReference type="EMBL" id="SMX26036.1"/>
    </source>
</evidence>
<dbReference type="PRINTS" id="PR00811">
    <property type="entry name" value="BCTERIALGSPD"/>
</dbReference>
<dbReference type="PANTHER" id="PTHR30332">
    <property type="entry name" value="PROBABLE GENERAL SECRETION PATHWAY PROTEIN D"/>
    <property type="match status" value="1"/>
</dbReference>
<evidence type="ECO:0000313" key="16">
    <source>
        <dbReference type="Proteomes" id="UP000225972"/>
    </source>
</evidence>
<dbReference type="InterPro" id="IPR005644">
    <property type="entry name" value="NolW-like"/>
</dbReference>
<feature type="domain" description="NolW-like" evidence="13">
    <location>
        <begin position="330"/>
        <end position="397"/>
    </location>
</feature>
<gene>
    <name evidence="15" type="primary">pulD_1</name>
    <name evidence="15" type="ORF">TRP8649_00108</name>
</gene>
<dbReference type="Pfam" id="PF00263">
    <property type="entry name" value="Secretin"/>
    <property type="match status" value="1"/>
</dbReference>
<dbReference type="GO" id="GO:0009279">
    <property type="term" value="C:cell outer membrane"/>
    <property type="evidence" value="ECO:0007669"/>
    <property type="project" value="UniProtKB-SubCell"/>
</dbReference>
<feature type="domain" description="GspD-like N0" evidence="14">
    <location>
        <begin position="96"/>
        <end position="162"/>
    </location>
</feature>
<dbReference type="PRINTS" id="PR01032">
    <property type="entry name" value="PHAGEIV"/>
</dbReference>
<dbReference type="NCBIfam" id="TIGR02517">
    <property type="entry name" value="type_II_gspD"/>
    <property type="match status" value="1"/>
</dbReference>
<keyword evidence="9" id="KW-0998">Cell outer membrane</keyword>
<evidence type="ECO:0000256" key="4">
    <source>
        <dbReference type="ARBA" id="ARBA00022452"/>
    </source>
</evidence>
<dbReference type="Proteomes" id="UP000225972">
    <property type="component" value="Unassembled WGS sequence"/>
</dbReference>
<dbReference type="PANTHER" id="PTHR30332:SF25">
    <property type="entry name" value="SECRETIN XPSD"/>
    <property type="match status" value="1"/>
</dbReference>
<dbReference type="InterPro" id="IPR038591">
    <property type="entry name" value="NolW-like_sf"/>
</dbReference>
<feature type="domain" description="Type II/III secretion system secretin-like" evidence="12">
    <location>
        <begin position="464"/>
        <end position="630"/>
    </location>
</feature>
<protein>
    <submittedName>
        <fullName evidence="15">Type II secretion system protein D</fullName>
    </submittedName>
</protein>
<evidence type="ECO:0000256" key="10">
    <source>
        <dbReference type="RuleBase" id="RU004004"/>
    </source>
</evidence>
<keyword evidence="4" id="KW-1134">Transmembrane beta strand</keyword>
<sequence>MSFQSIFRIVLKLAVAIAFLNLAACDDQEVTRRDAPLLANQDNPNGARGSYAHDLRTALGGPAPERRVLGDDKFLSYPTGKPKDLVEVSEDGAFTLNLIDVPIAQAAKAVLGDALQKNYTIKPNVDGTVTLQTTRPLSEKDLFSTFRTILELNGAALQVSGDLITIVPREGAAKRISRVGDPQGVGSRVVAVPLRYIGTTEMLRLLEPIVGQTVRLQPIPKRGIVLISGTREEINAAIEAVNLFDVDVLKGKSVGLFRLKAAEPEAVVEELNLIFETGDGGSLQNLVTFIPSKRLSAVIVVSARQKYLGDAERWIRDLDRTAGGAKRRPAVYNLQHRSAEDLAPILSQMLDNIASEEDSPVEGTPRIVADDTKNAIIVWGNDPEQESFSRLIQTLDTVPVQVLLEATIAEVSLNDELNFGLRWFFENGNFKTTFSDAANGAVASTFPGLSLLFQGPSAGVALNALASVTDVNVVSSPSLLVLDNQEAKLQIGDEVPIATQQVRETSDANAPVVNTISFRDTGIILSVKPRVSSSGQVILDIEQEVSSVSNTTTSGIDSPTISTRKIETNVVVLDGQTIALGGLIEESRNKTNSKVPGLGDTPGIGALFRSRKDTVGKTELLVLITPRVIRDGTESNSITAELRGRISGADGLVQSGIAAPSTGHRIID</sequence>
<evidence type="ECO:0000256" key="3">
    <source>
        <dbReference type="ARBA" id="ARBA00022448"/>
    </source>
</evidence>
<feature type="signal peptide" evidence="11">
    <location>
        <begin position="1"/>
        <end position="23"/>
    </location>
</feature>
<keyword evidence="5" id="KW-0812">Transmembrane</keyword>
<dbReference type="Pfam" id="PF21305">
    <property type="entry name" value="type_II_gspD_N0"/>
    <property type="match status" value="1"/>
</dbReference>
<dbReference type="OrthoDB" id="9775455at2"/>
<evidence type="ECO:0000256" key="8">
    <source>
        <dbReference type="ARBA" id="ARBA00023136"/>
    </source>
</evidence>
<evidence type="ECO:0000256" key="11">
    <source>
        <dbReference type="SAM" id="SignalP"/>
    </source>
</evidence>
<evidence type="ECO:0000256" key="7">
    <source>
        <dbReference type="ARBA" id="ARBA00022927"/>
    </source>
</evidence>
<organism evidence="15 16">
    <name type="scientific">Pelagimonas phthalicica</name>
    <dbReference type="NCBI Taxonomy" id="1037362"/>
    <lineage>
        <taxon>Bacteria</taxon>
        <taxon>Pseudomonadati</taxon>
        <taxon>Pseudomonadota</taxon>
        <taxon>Alphaproteobacteria</taxon>
        <taxon>Rhodobacterales</taxon>
        <taxon>Roseobacteraceae</taxon>
        <taxon>Pelagimonas</taxon>
    </lineage>
</organism>
<feature type="chain" id="PRO_5012285786" evidence="11">
    <location>
        <begin position="24"/>
        <end position="668"/>
    </location>
</feature>
<keyword evidence="16" id="KW-1185">Reference proteome</keyword>
<keyword evidence="3 10" id="KW-0813">Transport</keyword>
<name>A0A238J841_9RHOB</name>
<dbReference type="InterPro" id="IPR001775">
    <property type="entry name" value="GspD/PilQ"/>
</dbReference>
<evidence type="ECO:0000256" key="5">
    <source>
        <dbReference type="ARBA" id="ARBA00022692"/>
    </source>
</evidence>
<evidence type="ECO:0000256" key="1">
    <source>
        <dbReference type="ARBA" id="ARBA00004442"/>
    </source>
</evidence>
<dbReference type="GO" id="GO:0015628">
    <property type="term" value="P:protein secretion by the type II secretion system"/>
    <property type="evidence" value="ECO:0007669"/>
    <property type="project" value="InterPro"/>
</dbReference>
<dbReference type="Pfam" id="PF03958">
    <property type="entry name" value="Secretin_N"/>
    <property type="match status" value="1"/>
</dbReference>
<proteinExistence type="inferred from homology"/>
<evidence type="ECO:0000259" key="14">
    <source>
        <dbReference type="Pfam" id="PF21305"/>
    </source>
</evidence>
<comment type="similarity">
    <text evidence="2">Belongs to the bacterial secretin family. GSP D subfamily.</text>
</comment>
<evidence type="ECO:0000256" key="9">
    <source>
        <dbReference type="ARBA" id="ARBA00023237"/>
    </source>
</evidence>
<evidence type="ECO:0000259" key="12">
    <source>
        <dbReference type="Pfam" id="PF00263"/>
    </source>
</evidence>
<evidence type="ECO:0000256" key="2">
    <source>
        <dbReference type="ARBA" id="ARBA00006980"/>
    </source>
</evidence>
<dbReference type="GO" id="GO:0015627">
    <property type="term" value="C:type II protein secretion system complex"/>
    <property type="evidence" value="ECO:0007669"/>
    <property type="project" value="InterPro"/>
</dbReference>
<keyword evidence="6 11" id="KW-0732">Signal</keyword>
<dbReference type="InterPro" id="IPR050810">
    <property type="entry name" value="Bact_Secretion_Sys_Channel"/>
</dbReference>
<reference evidence="16" key="1">
    <citation type="submission" date="2017-05" db="EMBL/GenBank/DDBJ databases">
        <authorList>
            <person name="Rodrigo-Torres L."/>
            <person name="Arahal R. D."/>
            <person name="Lucena T."/>
        </authorList>
    </citation>
    <scope>NUCLEOTIDE SEQUENCE [LARGE SCALE GENOMIC DNA]</scope>
    <source>
        <strain evidence="16">CECT 8649</strain>
    </source>
</reference>
<dbReference type="EMBL" id="FXXP01000001">
    <property type="protein sequence ID" value="SMX26036.1"/>
    <property type="molecule type" value="Genomic_DNA"/>
</dbReference>
<evidence type="ECO:0000256" key="6">
    <source>
        <dbReference type="ARBA" id="ARBA00022729"/>
    </source>
</evidence>
<dbReference type="InterPro" id="IPR049371">
    <property type="entry name" value="GspD-like_N0"/>
</dbReference>
<dbReference type="Gene3D" id="3.30.1370.120">
    <property type="match status" value="2"/>
</dbReference>
<comment type="subcellular location">
    <subcellularLocation>
        <location evidence="1 10">Cell outer membrane</location>
    </subcellularLocation>
</comment>
<dbReference type="InterPro" id="IPR004846">
    <property type="entry name" value="T2SS/T3SS_dom"/>
</dbReference>
<evidence type="ECO:0000259" key="13">
    <source>
        <dbReference type="Pfam" id="PF03958"/>
    </source>
</evidence>
<keyword evidence="8" id="KW-0472">Membrane</keyword>